<dbReference type="SUPFAM" id="SSF48264">
    <property type="entry name" value="Cytochrome P450"/>
    <property type="match status" value="1"/>
</dbReference>
<gene>
    <name evidence="5" type="ORF">F1559_004794</name>
</gene>
<dbReference type="GO" id="GO:0005506">
    <property type="term" value="F:iron ion binding"/>
    <property type="evidence" value="ECO:0007669"/>
    <property type="project" value="InterPro"/>
</dbReference>
<evidence type="ECO:0000256" key="1">
    <source>
        <dbReference type="ARBA" id="ARBA00010617"/>
    </source>
</evidence>
<protein>
    <recommendedName>
        <fullName evidence="7">Cytochrome P450</fullName>
    </recommendedName>
</protein>
<evidence type="ECO:0000256" key="4">
    <source>
        <dbReference type="ARBA" id="ARBA00023004"/>
    </source>
</evidence>
<dbReference type="Gene3D" id="1.10.630.10">
    <property type="entry name" value="Cytochrome P450"/>
    <property type="match status" value="2"/>
</dbReference>
<dbReference type="EMBL" id="VWRR01000003">
    <property type="protein sequence ID" value="KAF6004620.1"/>
    <property type="molecule type" value="Genomic_DNA"/>
</dbReference>
<dbReference type="GO" id="GO:0016705">
    <property type="term" value="F:oxidoreductase activity, acting on paired donors, with incorporation or reduction of molecular oxygen"/>
    <property type="evidence" value="ECO:0007669"/>
    <property type="project" value="InterPro"/>
</dbReference>
<keyword evidence="6" id="KW-1185">Reference proteome</keyword>
<dbReference type="Proteomes" id="UP000530660">
    <property type="component" value="Unassembled WGS sequence"/>
</dbReference>
<evidence type="ECO:0008006" key="7">
    <source>
        <dbReference type="Google" id="ProtNLM"/>
    </source>
</evidence>
<evidence type="ECO:0000313" key="6">
    <source>
        <dbReference type="Proteomes" id="UP000530660"/>
    </source>
</evidence>
<dbReference type="OrthoDB" id="6692864at2759"/>
<comment type="similarity">
    <text evidence="1">Belongs to the cytochrome P450 family.</text>
</comment>
<comment type="caution">
    <text evidence="5">The sequence shown here is derived from an EMBL/GenBank/DDBJ whole genome shotgun (WGS) entry which is preliminary data.</text>
</comment>
<evidence type="ECO:0000313" key="5">
    <source>
        <dbReference type="EMBL" id="KAF6004620.1"/>
    </source>
</evidence>
<keyword evidence="4" id="KW-0408">Iron</keyword>
<sequence>MFGRRLTFVFSERGLDQFFHSAPSKVSFIRAVEPFTHGIFGLPPSRFAAILHELLGQLRSELQFVDKPSAGLASHLRSFATALRATLCERLQAHAIDGALRLDDLFDFCGRSLFAASLRTLFGCACANTLNPHDRLYETFVQFDQSFELASLPLPQWLLPWFTGARRRLLQDMQRALPLIEPEAPAGKLLQRLESDTKLQASVMLTLLWASSANTLLSAGWLISLSACEEGFTRPPPDTLAWNLVLETLRLTSSGIAVRSVLEPLFIDGLCIPTGDYLCVSPWLAHRDDIRGGERFHPQRFTGLADKKALFRGRGRMLHTFGGGLYRCPGQEFALHELVYFIQIFYEFIAQVKLDQCDDPLSLMDPYRLVGIKRPTRALSATLVLVPSSSD</sequence>
<accession>A0A7J7IPG2</accession>
<proteinExistence type="inferred from homology"/>
<dbReference type="InterPro" id="IPR001128">
    <property type="entry name" value="Cyt_P450"/>
</dbReference>
<dbReference type="InterPro" id="IPR036396">
    <property type="entry name" value="Cyt_P450_sf"/>
</dbReference>
<dbReference type="Pfam" id="PF00067">
    <property type="entry name" value="p450"/>
    <property type="match status" value="1"/>
</dbReference>
<dbReference type="PANTHER" id="PTHR24304:SF2">
    <property type="entry name" value="24-HYDROXYCHOLESTEROL 7-ALPHA-HYDROXYLASE"/>
    <property type="match status" value="1"/>
</dbReference>
<reference evidence="5 6" key="1">
    <citation type="journal article" date="2020" name="J. Phycol.">
        <title>Comparative genome analysis reveals Cyanidiococcus gen. nov., a new extremophilic red algal genus sister to Cyanidioschyzon (Cyanidioschyzonaceae, Rhodophyta).</title>
        <authorList>
            <person name="Liu S.-L."/>
            <person name="Chiang Y.-R."/>
            <person name="Yoon H.S."/>
            <person name="Fu H.-Y."/>
        </authorList>
    </citation>
    <scope>NUCLEOTIDE SEQUENCE [LARGE SCALE GENOMIC DNA]</scope>
    <source>
        <strain evidence="5 6">THAL066</strain>
    </source>
</reference>
<evidence type="ECO:0000256" key="2">
    <source>
        <dbReference type="ARBA" id="ARBA00022617"/>
    </source>
</evidence>
<organism evidence="5 6">
    <name type="scientific">Cyanidiococcus yangmingshanensis</name>
    <dbReference type="NCBI Taxonomy" id="2690220"/>
    <lineage>
        <taxon>Eukaryota</taxon>
        <taxon>Rhodophyta</taxon>
        <taxon>Bangiophyceae</taxon>
        <taxon>Cyanidiales</taxon>
        <taxon>Cyanidiaceae</taxon>
        <taxon>Cyanidiococcus</taxon>
    </lineage>
</organism>
<dbReference type="PANTHER" id="PTHR24304">
    <property type="entry name" value="CYTOCHROME P450 FAMILY 7"/>
    <property type="match status" value="1"/>
</dbReference>
<keyword evidence="3" id="KW-0479">Metal-binding</keyword>
<dbReference type="InterPro" id="IPR050529">
    <property type="entry name" value="CYP450_sterol_14alpha_dmase"/>
</dbReference>
<dbReference type="GO" id="GO:0004497">
    <property type="term" value="F:monooxygenase activity"/>
    <property type="evidence" value="ECO:0007669"/>
    <property type="project" value="InterPro"/>
</dbReference>
<evidence type="ECO:0000256" key="3">
    <source>
        <dbReference type="ARBA" id="ARBA00022723"/>
    </source>
</evidence>
<dbReference type="AlphaFoldDB" id="A0A7J7IPG2"/>
<dbReference type="GO" id="GO:0020037">
    <property type="term" value="F:heme binding"/>
    <property type="evidence" value="ECO:0007669"/>
    <property type="project" value="InterPro"/>
</dbReference>
<name>A0A7J7IPG2_9RHOD</name>
<keyword evidence="2" id="KW-0349">Heme</keyword>